<keyword evidence="2 3" id="KW-0175">Coiled coil</keyword>
<evidence type="ECO:0000313" key="5">
    <source>
        <dbReference type="EMBL" id="WVZ22796.1"/>
    </source>
</evidence>
<dbReference type="PANTHER" id="PTHR31580:SF8">
    <property type="entry name" value="FILAMENT-LIKE PROTEIN (DUF869)"/>
    <property type="match status" value="1"/>
</dbReference>
<evidence type="ECO:0000313" key="6">
    <source>
        <dbReference type="Proteomes" id="UP001374535"/>
    </source>
</evidence>
<evidence type="ECO:0000256" key="2">
    <source>
        <dbReference type="ARBA" id="ARBA00023054"/>
    </source>
</evidence>
<keyword evidence="6" id="KW-1185">Reference proteome</keyword>
<evidence type="ECO:0000256" key="4">
    <source>
        <dbReference type="SAM" id="MobiDB-lite"/>
    </source>
</evidence>
<evidence type="ECO:0000256" key="1">
    <source>
        <dbReference type="ARBA" id="ARBA00005921"/>
    </source>
</evidence>
<organism evidence="5 6">
    <name type="scientific">Vigna mungo</name>
    <name type="common">Black gram</name>
    <name type="synonym">Phaseolus mungo</name>
    <dbReference type="NCBI Taxonomy" id="3915"/>
    <lineage>
        <taxon>Eukaryota</taxon>
        <taxon>Viridiplantae</taxon>
        <taxon>Streptophyta</taxon>
        <taxon>Embryophyta</taxon>
        <taxon>Tracheophyta</taxon>
        <taxon>Spermatophyta</taxon>
        <taxon>Magnoliopsida</taxon>
        <taxon>eudicotyledons</taxon>
        <taxon>Gunneridae</taxon>
        <taxon>Pentapetalae</taxon>
        <taxon>rosids</taxon>
        <taxon>fabids</taxon>
        <taxon>Fabales</taxon>
        <taxon>Fabaceae</taxon>
        <taxon>Papilionoideae</taxon>
        <taxon>50 kb inversion clade</taxon>
        <taxon>NPAAA clade</taxon>
        <taxon>indigoferoid/millettioid clade</taxon>
        <taxon>Phaseoleae</taxon>
        <taxon>Vigna</taxon>
    </lineage>
</organism>
<dbReference type="EMBL" id="CP144700">
    <property type="protein sequence ID" value="WVZ22796.1"/>
    <property type="molecule type" value="Genomic_DNA"/>
</dbReference>
<feature type="coiled-coil region" evidence="3">
    <location>
        <begin position="31"/>
        <end position="58"/>
    </location>
</feature>
<accession>A0AAQ3P669</accession>
<dbReference type="PANTHER" id="PTHR31580">
    <property type="entry name" value="FILAMENT-LIKE PLANT PROTEIN 4"/>
    <property type="match status" value="1"/>
</dbReference>
<protein>
    <submittedName>
        <fullName evidence="5">Uncharacterized protein</fullName>
    </submittedName>
</protein>
<comment type="similarity">
    <text evidence="1">Belongs to the FPP family.</text>
</comment>
<feature type="region of interest" description="Disordered" evidence="4">
    <location>
        <begin position="1"/>
        <end position="25"/>
    </location>
</feature>
<dbReference type="AlphaFoldDB" id="A0AAQ3P669"/>
<reference evidence="5 6" key="1">
    <citation type="journal article" date="2023" name="Life. Sci Alliance">
        <title>Evolutionary insights into 3D genome organization and epigenetic landscape of Vigna mungo.</title>
        <authorList>
            <person name="Junaid A."/>
            <person name="Singh B."/>
            <person name="Bhatia S."/>
        </authorList>
    </citation>
    <scope>NUCLEOTIDE SEQUENCE [LARGE SCALE GENOMIC DNA]</scope>
    <source>
        <strain evidence="5">Urdbean</strain>
    </source>
</reference>
<feature type="compositionally biased region" description="Polar residues" evidence="4">
    <location>
        <begin position="10"/>
        <end position="25"/>
    </location>
</feature>
<proteinExistence type="inferred from homology"/>
<evidence type="ECO:0000256" key="3">
    <source>
        <dbReference type="SAM" id="Coils"/>
    </source>
</evidence>
<sequence length="199" mass="22776">MMRRRKSNSNRELTNKNNDFGNSSDVSEKSLALMIRRLQDLDEENKALKRILTKKNSELESSRLMYAETASRLSQAEILLRKKCMELARCYPTSNELPLMPNCDIYSDDEAISSGSWANALISELEQLRTSEAKVFKSSKPTEVSDMSFMDDFVEMEKRAIMMKMNRLLNQPHMHIKKISVSSSTQRIVSVISLKILGS</sequence>
<dbReference type="Pfam" id="PF05911">
    <property type="entry name" value="FPP"/>
    <property type="match status" value="1"/>
</dbReference>
<dbReference type="InterPro" id="IPR008587">
    <property type="entry name" value="FPP_plant"/>
</dbReference>
<name>A0AAQ3P669_VIGMU</name>
<gene>
    <name evidence="5" type="ORF">V8G54_001340</name>
</gene>
<dbReference type="Proteomes" id="UP001374535">
    <property type="component" value="Chromosome 1"/>
</dbReference>